<dbReference type="RefSeq" id="WP_149299177.1">
    <property type="nucleotide sequence ID" value="NZ_CP043473.1"/>
</dbReference>
<evidence type="ECO:0000256" key="1">
    <source>
        <dbReference type="ARBA" id="ARBA00022692"/>
    </source>
</evidence>
<dbReference type="NCBIfam" id="NF007256">
    <property type="entry name" value="PRK09705.1"/>
    <property type="match status" value="1"/>
</dbReference>
<feature type="transmembrane region" description="Helical" evidence="4">
    <location>
        <begin position="78"/>
        <end position="96"/>
    </location>
</feature>
<dbReference type="KEGG" id="chrm:FYK34_18820"/>
<reference evidence="6 7" key="1">
    <citation type="submission" date="2019-08" db="EMBL/GenBank/DDBJ databases">
        <title>Chromobacterium paludis, a novel bacterium isolated from a Maryland marsh pond.</title>
        <authorList>
            <person name="Blackburn M.B."/>
            <person name="Gundersen-Rindal D.E."/>
        </authorList>
    </citation>
    <scope>NUCLEOTIDE SEQUENCE [LARGE SCALE GENOMIC DNA]</scope>
    <source>
        <strain evidence="7">IIBBL 257-1</strain>
    </source>
</reference>
<gene>
    <name evidence="6" type="ORF">FYK34_18820</name>
</gene>
<evidence type="ECO:0000256" key="2">
    <source>
        <dbReference type="ARBA" id="ARBA00022989"/>
    </source>
</evidence>
<dbReference type="PROSITE" id="PS50850">
    <property type="entry name" value="MFS"/>
    <property type="match status" value="1"/>
</dbReference>
<evidence type="ECO:0000256" key="4">
    <source>
        <dbReference type="SAM" id="Phobius"/>
    </source>
</evidence>
<dbReference type="InterPro" id="IPR020846">
    <property type="entry name" value="MFS_dom"/>
</dbReference>
<evidence type="ECO:0000259" key="5">
    <source>
        <dbReference type="PROSITE" id="PS50850"/>
    </source>
</evidence>
<evidence type="ECO:0000313" key="6">
    <source>
        <dbReference type="EMBL" id="QEL57479.1"/>
    </source>
</evidence>
<sequence>MPSKPSRSSLGLSCAIILVGLNLRPGLAAIGPLLEPIRQATGIRFSDAALLTTLPIAAMGAGAFAGSRLEAWLGARRGVLLALLLILLSCALRLSPPGYPSLLATAVLAGCGIALAQALLPGLIKRHFPERVSLLMGLYVTAIMGGASLAAAGAPWLAQASGQWHWGLAVWALPAALACALWWRHAPDASHQTGAAAQNDGFARLPRAWLLAVFFGLGTAVYTCSLAWLPPFFVSQGWSGQQGGLMLSYMTGMEVLAGLTLPALSARSADLRGWLALTLLATLAGLLGMVALPGGAMLLWVGLLGLGVGGLFPLSMILTLSHLDDGHAAGRLTAFVQGVGYLIAACAPFFAGWLRDLTSSFQLAWLALAAAVALLLLAAWRFSPQGYRQAMRLA</sequence>
<keyword evidence="7" id="KW-1185">Reference proteome</keyword>
<dbReference type="AlphaFoldDB" id="A0A5C1DNA5"/>
<dbReference type="Gene3D" id="1.20.1250.20">
    <property type="entry name" value="MFS general substrate transporter like domains"/>
    <property type="match status" value="1"/>
</dbReference>
<feature type="transmembrane region" description="Helical" evidence="4">
    <location>
        <begin position="136"/>
        <end position="158"/>
    </location>
</feature>
<feature type="transmembrane region" description="Helical" evidence="4">
    <location>
        <begin position="249"/>
        <end position="266"/>
    </location>
</feature>
<dbReference type="PANTHER" id="PTHR23523:SF1">
    <property type="entry name" value="CYANATE TRANSPORT PROTEIN CYNX"/>
    <property type="match status" value="1"/>
</dbReference>
<organism evidence="6 7">
    <name type="scientific">Chromobacterium paludis</name>
    <dbReference type="NCBI Taxonomy" id="2605945"/>
    <lineage>
        <taxon>Bacteria</taxon>
        <taxon>Pseudomonadati</taxon>
        <taxon>Pseudomonadota</taxon>
        <taxon>Betaproteobacteria</taxon>
        <taxon>Neisseriales</taxon>
        <taxon>Chromobacteriaceae</taxon>
        <taxon>Chromobacterium</taxon>
    </lineage>
</organism>
<protein>
    <submittedName>
        <fullName evidence="6">CynX/NimT family MFS transporter</fullName>
    </submittedName>
</protein>
<feature type="transmembrane region" description="Helical" evidence="4">
    <location>
        <begin position="273"/>
        <end position="292"/>
    </location>
</feature>
<dbReference type="GO" id="GO:0022857">
    <property type="term" value="F:transmembrane transporter activity"/>
    <property type="evidence" value="ECO:0007669"/>
    <property type="project" value="InterPro"/>
</dbReference>
<name>A0A5C1DNA5_9NEIS</name>
<feature type="transmembrane region" description="Helical" evidence="4">
    <location>
        <begin position="298"/>
        <end position="320"/>
    </location>
</feature>
<feature type="transmembrane region" description="Helical" evidence="4">
    <location>
        <begin position="102"/>
        <end position="124"/>
    </location>
</feature>
<feature type="transmembrane region" description="Helical" evidence="4">
    <location>
        <begin position="48"/>
        <end position="66"/>
    </location>
</feature>
<feature type="transmembrane region" description="Helical" evidence="4">
    <location>
        <begin position="208"/>
        <end position="229"/>
    </location>
</feature>
<dbReference type="Proteomes" id="UP000322079">
    <property type="component" value="Chromosome"/>
</dbReference>
<dbReference type="PANTHER" id="PTHR23523">
    <property type="match status" value="1"/>
</dbReference>
<dbReference type="EMBL" id="CP043473">
    <property type="protein sequence ID" value="QEL57479.1"/>
    <property type="molecule type" value="Genomic_DNA"/>
</dbReference>
<feature type="transmembrane region" description="Helical" evidence="4">
    <location>
        <begin position="164"/>
        <end position="183"/>
    </location>
</feature>
<evidence type="ECO:0000313" key="7">
    <source>
        <dbReference type="Proteomes" id="UP000322079"/>
    </source>
</evidence>
<dbReference type="SUPFAM" id="SSF103473">
    <property type="entry name" value="MFS general substrate transporter"/>
    <property type="match status" value="1"/>
</dbReference>
<keyword evidence="3 4" id="KW-0472">Membrane</keyword>
<dbReference type="InterPro" id="IPR052524">
    <property type="entry name" value="MFS_Cyanate_Porter"/>
</dbReference>
<keyword evidence="2 4" id="KW-1133">Transmembrane helix</keyword>
<evidence type="ECO:0000256" key="3">
    <source>
        <dbReference type="ARBA" id="ARBA00023136"/>
    </source>
</evidence>
<feature type="transmembrane region" description="Helical" evidence="4">
    <location>
        <begin position="363"/>
        <end position="382"/>
    </location>
</feature>
<accession>A0A5C1DNA5</accession>
<feature type="domain" description="Major facilitator superfamily (MFS) profile" evidence="5">
    <location>
        <begin position="8"/>
        <end position="387"/>
    </location>
</feature>
<keyword evidence="1 4" id="KW-0812">Transmembrane</keyword>
<proteinExistence type="predicted"/>
<dbReference type="Pfam" id="PF07690">
    <property type="entry name" value="MFS_1"/>
    <property type="match status" value="1"/>
</dbReference>
<dbReference type="InterPro" id="IPR011701">
    <property type="entry name" value="MFS"/>
</dbReference>
<dbReference type="InterPro" id="IPR036259">
    <property type="entry name" value="MFS_trans_sf"/>
</dbReference>
<feature type="transmembrane region" description="Helical" evidence="4">
    <location>
        <begin position="332"/>
        <end position="351"/>
    </location>
</feature>